<feature type="transmembrane region" description="Helical" evidence="2">
    <location>
        <begin position="21"/>
        <end position="42"/>
    </location>
</feature>
<organism evidence="4 5">
    <name type="scientific">Paenibacillus aquistagni</name>
    <dbReference type="NCBI Taxonomy" id="1852522"/>
    <lineage>
        <taxon>Bacteria</taxon>
        <taxon>Bacillati</taxon>
        <taxon>Bacillota</taxon>
        <taxon>Bacilli</taxon>
        <taxon>Bacillales</taxon>
        <taxon>Paenibacillaceae</taxon>
        <taxon>Paenibacillus</taxon>
    </lineage>
</organism>
<keyword evidence="5" id="KW-1185">Reference proteome</keyword>
<keyword evidence="2" id="KW-1133">Transmembrane helix</keyword>
<accession>A0A1X7IMG5</accession>
<dbReference type="SUPFAM" id="SSF50156">
    <property type="entry name" value="PDZ domain-like"/>
    <property type="match status" value="1"/>
</dbReference>
<dbReference type="InterPro" id="IPR036034">
    <property type="entry name" value="PDZ_sf"/>
</dbReference>
<dbReference type="GO" id="GO:0005524">
    <property type="term" value="F:ATP binding"/>
    <property type="evidence" value="ECO:0007669"/>
    <property type="project" value="InterPro"/>
</dbReference>
<keyword evidence="1" id="KW-0720">Serine protease</keyword>
<name>A0A1X7IMG5_9BACL</name>
<dbReference type="Proteomes" id="UP000193834">
    <property type="component" value="Unassembled WGS sequence"/>
</dbReference>
<dbReference type="GO" id="GO:0004176">
    <property type="term" value="F:ATP-dependent peptidase activity"/>
    <property type="evidence" value="ECO:0007669"/>
    <property type="project" value="UniProtKB-UniRule"/>
</dbReference>
<dbReference type="STRING" id="1852522.SAMN06295960_0562"/>
<evidence type="ECO:0000256" key="1">
    <source>
        <dbReference type="PROSITE-ProRule" id="PRU01122"/>
    </source>
</evidence>
<evidence type="ECO:0000313" key="5">
    <source>
        <dbReference type="Proteomes" id="UP000193834"/>
    </source>
</evidence>
<dbReference type="InterPro" id="IPR027065">
    <property type="entry name" value="Lon_Prtase"/>
</dbReference>
<dbReference type="EC" id="3.4.21.53" evidence="1"/>
<dbReference type="AlphaFoldDB" id="A0A1X7IMG5"/>
<dbReference type="InterPro" id="IPR001478">
    <property type="entry name" value="PDZ"/>
</dbReference>
<comment type="catalytic activity">
    <reaction evidence="1">
        <text>Hydrolysis of proteins in presence of ATP.</text>
        <dbReference type="EC" id="3.4.21.53"/>
    </reaction>
</comment>
<dbReference type="Gene3D" id="3.30.230.10">
    <property type="match status" value="1"/>
</dbReference>
<keyword evidence="2" id="KW-0472">Membrane</keyword>
<dbReference type="SUPFAM" id="SSF54211">
    <property type="entry name" value="Ribosomal protein S5 domain 2-like"/>
    <property type="match status" value="1"/>
</dbReference>
<gene>
    <name evidence="4" type="ORF">SAMN06295960_0562</name>
</gene>
<proteinExistence type="inferred from homology"/>
<keyword evidence="1" id="KW-0645">Protease</keyword>
<evidence type="ECO:0000256" key="2">
    <source>
        <dbReference type="SAM" id="Phobius"/>
    </source>
</evidence>
<dbReference type="PANTHER" id="PTHR10046">
    <property type="entry name" value="ATP DEPENDENT LON PROTEASE FAMILY MEMBER"/>
    <property type="match status" value="1"/>
</dbReference>
<dbReference type="PROSITE" id="PS51786">
    <property type="entry name" value="LON_PROTEOLYTIC"/>
    <property type="match status" value="1"/>
</dbReference>
<dbReference type="GO" id="GO:0004252">
    <property type="term" value="F:serine-type endopeptidase activity"/>
    <property type="evidence" value="ECO:0007669"/>
    <property type="project" value="UniProtKB-UniRule"/>
</dbReference>
<dbReference type="InterPro" id="IPR008269">
    <property type="entry name" value="Lon_proteolytic"/>
</dbReference>
<dbReference type="EMBL" id="FXAZ01000001">
    <property type="protein sequence ID" value="SMG15554.1"/>
    <property type="molecule type" value="Genomic_DNA"/>
</dbReference>
<protein>
    <recommendedName>
        <fullName evidence="1">endopeptidase La</fullName>
        <ecNumber evidence="1">3.4.21.53</ecNumber>
    </recommendedName>
</protein>
<dbReference type="OrthoDB" id="2356897at2"/>
<dbReference type="GO" id="GO:0006508">
    <property type="term" value="P:proteolysis"/>
    <property type="evidence" value="ECO:0007669"/>
    <property type="project" value="UniProtKB-KW"/>
</dbReference>
<dbReference type="RefSeq" id="WP_085492814.1">
    <property type="nucleotide sequence ID" value="NZ_FXAZ01000001.1"/>
</dbReference>
<keyword evidence="1" id="KW-0378">Hydrolase</keyword>
<sequence>MVEKHMQDHRNQRGNWTVWRWLIVCLLVVYVVVFMPTPYVIYTPGSAEPVKPMVQVGQDDVTESGTFMLTTVRRTYANIALLGIHSFDDNAQIAKKEDALRGRSEAEYNTELVFSMTGSQSNAILAAYNYAKIPYNIEQKGLYVIANLPDIAKNTLKTNDRIVEVEGHTVNQVKELQAIIKEHRVGDTLNVVVERDGKKEQASATLVSFTSSLDKTKKQIGFGIQFGEKTEVVPTKKEHVITFKDNNIGGPSAGLMFTLELINRLTPGDLSRGLRIAGTGEITPDGEVGIIGGIQHKVVAADREGAELFLAPEGNYKEAKAKVDKMKTNMKVVSVRTLQDALDAIETFQK</sequence>
<feature type="domain" description="Lon proteolytic" evidence="3">
    <location>
        <begin position="247"/>
        <end position="348"/>
    </location>
</feature>
<dbReference type="InterPro" id="IPR014721">
    <property type="entry name" value="Ribsml_uS5_D2-typ_fold_subgr"/>
</dbReference>
<reference evidence="4 5" key="1">
    <citation type="submission" date="2017-04" db="EMBL/GenBank/DDBJ databases">
        <authorList>
            <person name="Afonso C.L."/>
            <person name="Miller P.J."/>
            <person name="Scott M.A."/>
            <person name="Spackman E."/>
            <person name="Goraichik I."/>
            <person name="Dimitrov K.M."/>
            <person name="Suarez D.L."/>
            <person name="Swayne D.E."/>
        </authorList>
    </citation>
    <scope>NUCLEOTIDE SEQUENCE [LARGE SCALE GENOMIC DNA]</scope>
    <source>
        <strain evidence="4 5">11</strain>
    </source>
</reference>
<dbReference type="GO" id="GO:0030163">
    <property type="term" value="P:protein catabolic process"/>
    <property type="evidence" value="ECO:0007669"/>
    <property type="project" value="InterPro"/>
</dbReference>
<dbReference type="Pfam" id="PF13180">
    <property type="entry name" value="PDZ_2"/>
    <property type="match status" value="1"/>
</dbReference>
<dbReference type="InterPro" id="IPR020568">
    <property type="entry name" value="Ribosomal_Su5_D2-typ_SF"/>
</dbReference>
<evidence type="ECO:0000313" key="4">
    <source>
        <dbReference type="EMBL" id="SMG15554.1"/>
    </source>
</evidence>
<dbReference type="Pfam" id="PF05362">
    <property type="entry name" value="Lon_C"/>
    <property type="match status" value="1"/>
</dbReference>
<keyword evidence="2" id="KW-0812">Transmembrane</keyword>
<feature type="active site" evidence="1">
    <location>
        <position position="252"/>
    </location>
</feature>
<evidence type="ECO:0000259" key="3">
    <source>
        <dbReference type="PROSITE" id="PS51786"/>
    </source>
</evidence>
<feature type="active site" evidence="1">
    <location>
        <position position="297"/>
    </location>
</feature>
<comment type="similarity">
    <text evidence="1">Belongs to the peptidase S16 family.</text>
</comment>